<dbReference type="InterPro" id="IPR036390">
    <property type="entry name" value="WH_DNA-bd_sf"/>
</dbReference>
<evidence type="ECO:0000256" key="1">
    <source>
        <dbReference type="ARBA" id="ARBA00004123"/>
    </source>
</evidence>
<dbReference type="PROSITE" id="PS50961">
    <property type="entry name" value="HTH_LA"/>
    <property type="match status" value="1"/>
</dbReference>
<dbReference type="SUPFAM" id="SSF54928">
    <property type="entry name" value="RNA-binding domain, RBD"/>
    <property type="match status" value="1"/>
</dbReference>
<dbReference type="Proteomes" id="UP000694941">
    <property type="component" value="Unplaced"/>
</dbReference>
<keyword evidence="2 4" id="KW-0694">RNA-binding</keyword>
<comment type="subcellular location">
    <subcellularLocation>
        <location evidence="1">Nucleus</location>
    </subcellularLocation>
</comment>
<feature type="domain" description="RRM" evidence="6">
    <location>
        <begin position="179"/>
        <end position="264"/>
    </location>
</feature>
<evidence type="ECO:0000256" key="4">
    <source>
        <dbReference type="PROSITE-ProRule" id="PRU00332"/>
    </source>
</evidence>
<dbReference type="PROSITE" id="PS50102">
    <property type="entry name" value="RRM"/>
    <property type="match status" value="1"/>
</dbReference>
<feature type="domain" description="HTH La-type RNA-binding" evidence="7">
    <location>
        <begin position="83"/>
        <end position="174"/>
    </location>
</feature>
<feature type="compositionally biased region" description="Polar residues" evidence="5">
    <location>
        <begin position="66"/>
        <end position="81"/>
    </location>
</feature>
<organism evidence="9 10">
    <name type="scientific">Limulus polyphemus</name>
    <name type="common">Atlantic horseshoe crab</name>
    <dbReference type="NCBI Taxonomy" id="6850"/>
    <lineage>
        <taxon>Eukaryota</taxon>
        <taxon>Metazoa</taxon>
        <taxon>Ecdysozoa</taxon>
        <taxon>Arthropoda</taxon>
        <taxon>Chelicerata</taxon>
        <taxon>Merostomata</taxon>
        <taxon>Xiphosura</taxon>
        <taxon>Limulidae</taxon>
        <taxon>Limulus</taxon>
    </lineage>
</organism>
<dbReference type="InterPro" id="IPR002344">
    <property type="entry name" value="Lupus_La"/>
</dbReference>
<feature type="region of interest" description="Disordered" evidence="5">
    <location>
        <begin position="284"/>
        <end position="305"/>
    </location>
</feature>
<keyword evidence="9" id="KW-1185">Reference proteome</keyword>
<evidence type="ECO:0000259" key="8">
    <source>
        <dbReference type="PROSITE" id="PS51938"/>
    </source>
</evidence>
<dbReference type="RefSeq" id="XP_013789516.1">
    <property type="nucleotide sequence ID" value="XM_013934062.2"/>
</dbReference>
<evidence type="ECO:0000256" key="3">
    <source>
        <dbReference type="ARBA" id="ARBA00023242"/>
    </source>
</evidence>
<dbReference type="InterPro" id="IPR012677">
    <property type="entry name" value="Nucleotide-bd_a/b_plait_sf"/>
</dbReference>
<evidence type="ECO:0000259" key="7">
    <source>
        <dbReference type="PROSITE" id="PS50961"/>
    </source>
</evidence>
<dbReference type="SMART" id="SM00715">
    <property type="entry name" value="LA"/>
    <property type="match status" value="1"/>
</dbReference>
<evidence type="ECO:0000259" key="6">
    <source>
        <dbReference type="PROSITE" id="PS50102"/>
    </source>
</evidence>
<evidence type="ECO:0000256" key="2">
    <source>
        <dbReference type="ARBA" id="ARBA00022884"/>
    </source>
</evidence>
<dbReference type="InterPro" id="IPR006630">
    <property type="entry name" value="La_HTH"/>
</dbReference>
<dbReference type="InterPro" id="IPR036388">
    <property type="entry name" value="WH-like_DNA-bd_sf"/>
</dbReference>
<dbReference type="PANTHER" id="PTHR22792:SF140">
    <property type="entry name" value="ACHILLES, ISOFORM A"/>
    <property type="match status" value="1"/>
</dbReference>
<dbReference type="Gene3D" id="3.30.70.330">
    <property type="match status" value="1"/>
</dbReference>
<dbReference type="GeneID" id="106473380"/>
<dbReference type="Pfam" id="PF05383">
    <property type="entry name" value="La"/>
    <property type="match status" value="1"/>
</dbReference>
<dbReference type="PANTHER" id="PTHR22792">
    <property type="entry name" value="LUPUS LA PROTEIN-RELATED"/>
    <property type="match status" value="1"/>
</dbReference>
<name>A0ABM1BVK2_LIMPO</name>
<accession>A0ABM1BVK2</accession>
<proteinExistence type="predicted"/>
<keyword evidence="3" id="KW-0539">Nucleus</keyword>
<feature type="domain" description="SUZ-C" evidence="8">
    <location>
        <begin position="386"/>
        <end position="431"/>
    </location>
</feature>
<dbReference type="InterPro" id="IPR035979">
    <property type="entry name" value="RBD_domain_sf"/>
</dbReference>
<reference evidence="10" key="1">
    <citation type="submission" date="2025-08" db="UniProtKB">
        <authorList>
            <consortium name="RefSeq"/>
        </authorList>
    </citation>
    <scope>IDENTIFICATION</scope>
    <source>
        <tissue evidence="10">Muscle</tissue>
    </source>
</reference>
<protein>
    <submittedName>
        <fullName evidence="10">La-related protein 6-like</fullName>
    </submittedName>
</protein>
<dbReference type="PRINTS" id="PR00302">
    <property type="entry name" value="LUPUSLA"/>
</dbReference>
<dbReference type="SUPFAM" id="SSF46785">
    <property type="entry name" value="Winged helix' DNA-binding domain"/>
    <property type="match status" value="1"/>
</dbReference>
<evidence type="ECO:0000313" key="9">
    <source>
        <dbReference type="Proteomes" id="UP000694941"/>
    </source>
</evidence>
<evidence type="ECO:0000256" key="5">
    <source>
        <dbReference type="SAM" id="MobiDB-lite"/>
    </source>
</evidence>
<sequence>MPVPEEVDLIYSNKEISVNEMTRRRFDSTSSSENEEFVDAECDFISTGELMSSTDRESLVEGDFHQTGSDSGVDSSNASEDFQAPSQELVKKIVREVEFLFSDENILRESFLLKHIRRNKQGYVSLRLVASFRKVKRLSKDWRIVAYSLQQSENLELNKEETKVKRKLPLPDKSDSSVRSVVAYNLPSDHPTAENVKELFSKCGDIAFVTILNPGNNIPADIKRFLPRVGSSVCAVIEFTKLEAAKKAVVELDCSDTDWRSMRVVPLATNKSNKNEFSEKMKKVDIGDKRKKRDKLSRTEQWKSETLNMSVSKTESCQGMMQGLDCTSNSSSDFLTSSTKPIRWINRRIQKEKQLLNHANNHERKTILDANNQESAKCEYGVYSSPPRASWMQRRRETGTFVQVHNSRLIPEGVIRLPRGPSGAKGFDSRTLKSAFNTRVSVC</sequence>
<feature type="region of interest" description="Disordered" evidence="5">
    <location>
        <begin position="62"/>
        <end position="81"/>
    </location>
</feature>
<dbReference type="PROSITE" id="PS51938">
    <property type="entry name" value="SUZ_C"/>
    <property type="match status" value="1"/>
</dbReference>
<gene>
    <name evidence="10" type="primary">LOC106473380</name>
</gene>
<dbReference type="InterPro" id="IPR000504">
    <property type="entry name" value="RRM_dom"/>
</dbReference>
<dbReference type="InterPro" id="IPR045180">
    <property type="entry name" value="La_dom_prot"/>
</dbReference>
<dbReference type="InterPro" id="IPR024642">
    <property type="entry name" value="SUZ-C"/>
</dbReference>
<evidence type="ECO:0000313" key="10">
    <source>
        <dbReference type="RefSeq" id="XP_013789516.1"/>
    </source>
</evidence>
<dbReference type="Gene3D" id="1.10.10.10">
    <property type="entry name" value="Winged helix-like DNA-binding domain superfamily/Winged helix DNA-binding domain"/>
    <property type="match status" value="1"/>
</dbReference>